<accession>A0A164MWM1</accession>
<dbReference type="STRING" id="1314777.A0A164MWM1"/>
<dbReference type="AlphaFoldDB" id="A0A164MWM1"/>
<dbReference type="PANTHER" id="PTHR38046">
    <property type="entry name" value="CRYPTIC LOCI REGULATOR 2"/>
    <property type="match status" value="1"/>
</dbReference>
<dbReference type="InterPro" id="IPR031915">
    <property type="entry name" value="Clr2_N"/>
</dbReference>
<dbReference type="EMBL" id="KV419456">
    <property type="protein sequence ID" value="KZS87111.1"/>
    <property type="molecule type" value="Genomic_DNA"/>
</dbReference>
<evidence type="ECO:0000256" key="1">
    <source>
        <dbReference type="SAM" id="MobiDB-lite"/>
    </source>
</evidence>
<evidence type="ECO:0000313" key="4">
    <source>
        <dbReference type="Proteomes" id="UP000076722"/>
    </source>
</evidence>
<organism evidence="3 4">
    <name type="scientific">Sistotremastrum niveocremeum HHB9708</name>
    <dbReference type="NCBI Taxonomy" id="1314777"/>
    <lineage>
        <taxon>Eukaryota</taxon>
        <taxon>Fungi</taxon>
        <taxon>Dikarya</taxon>
        <taxon>Basidiomycota</taxon>
        <taxon>Agaricomycotina</taxon>
        <taxon>Agaricomycetes</taxon>
        <taxon>Sistotremastrales</taxon>
        <taxon>Sistotremastraceae</taxon>
        <taxon>Sertulicium</taxon>
        <taxon>Sertulicium niveocremeum</taxon>
    </lineage>
</organism>
<protein>
    <recommendedName>
        <fullName evidence="2">Cryptic loci regulator 2 N-terminal domain-containing protein</fullName>
    </recommendedName>
</protein>
<evidence type="ECO:0000259" key="2">
    <source>
        <dbReference type="Pfam" id="PF16761"/>
    </source>
</evidence>
<dbReference type="GO" id="GO:0070824">
    <property type="term" value="C:SHREC complex"/>
    <property type="evidence" value="ECO:0007669"/>
    <property type="project" value="InterPro"/>
</dbReference>
<dbReference type="GO" id="GO:0031934">
    <property type="term" value="C:mating-type region heterochromatin"/>
    <property type="evidence" value="ECO:0007669"/>
    <property type="project" value="TreeGrafter"/>
</dbReference>
<dbReference type="PANTHER" id="PTHR38046:SF1">
    <property type="entry name" value="CRYPTIC LOCI REGULATOR 2"/>
    <property type="match status" value="1"/>
</dbReference>
<reference evidence="3 4" key="1">
    <citation type="journal article" date="2016" name="Mol. Biol. Evol.">
        <title>Comparative Genomics of Early-Diverging Mushroom-Forming Fungi Provides Insights into the Origins of Lignocellulose Decay Capabilities.</title>
        <authorList>
            <person name="Nagy L.G."/>
            <person name="Riley R."/>
            <person name="Tritt A."/>
            <person name="Adam C."/>
            <person name="Daum C."/>
            <person name="Floudas D."/>
            <person name="Sun H."/>
            <person name="Yadav J.S."/>
            <person name="Pangilinan J."/>
            <person name="Larsson K.H."/>
            <person name="Matsuura K."/>
            <person name="Barry K."/>
            <person name="Labutti K."/>
            <person name="Kuo R."/>
            <person name="Ohm R.A."/>
            <person name="Bhattacharya S.S."/>
            <person name="Shirouzu T."/>
            <person name="Yoshinaga Y."/>
            <person name="Martin F.M."/>
            <person name="Grigoriev I.V."/>
            <person name="Hibbett D.S."/>
        </authorList>
    </citation>
    <scope>NUCLEOTIDE SEQUENCE [LARGE SCALE GENOMIC DNA]</scope>
    <source>
        <strain evidence="3 4">HHB9708</strain>
    </source>
</reference>
<dbReference type="Pfam" id="PF16761">
    <property type="entry name" value="Clr2_transil"/>
    <property type="match status" value="1"/>
</dbReference>
<sequence>MKLYRGHSESVELLYGDQALKALYPEPKEPRSRGTFYQTNSGAGAYIPSRSVDHPIVSAGQGSSARKQKTASSSRAKSEASVVDAEELDDLHGSSYIIRSRTKQISFLVTDATGPSTPSHYSFSPEPNPHTGIIDYMAPLPHSHSQSLSWRKKIGDHLAGGILQLSDASSAHYSLSDFPSGYTLFEHRKGDRYSIKRRDRYLYGSGSVMRFRSPEEFYPHGEWLIRGASSSIPCECKYCSPSSTRRDDRLCLP</sequence>
<evidence type="ECO:0000313" key="3">
    <source>
        <dbReference type="EMBL" id="KZS87111.1"/>
    </source>
</evidence>
<name>A0A164MWM1_9AGAM</name>
<dbReference type="InterPro" id="IPR038986">
    <property type="entry name" value="Clr2"/>
</dbReference>
<feature type="compositionally biased region" description="Polar residues" evidence="1">
    <location>
        <begin position="60"/>
        <end position="75"/>
    </location>
</feature>
<proteinExistence type="predicted"/>
<gene>
    <name evidence="3" type="ORF">SISNIDRAFT_553315</name>
</gene>
<dbReference type="GO" id="GO:0033553">
    <property type="term" value="C:rDNA heterochromatin"/>
    <property type="evidence" value="ECO:0007669"/>
    <property type="project" value="TreeGrafter"/>
</dbReference>
<feature type="region of interest" description="Disordered" evidence="1">
    <location>
        <begin position="25"/>
        <end position="81"/>
    </location>
</feature>
<dbReference type="Proteomes" id="UP000076722">
    <property type="component" value="Unassembled WGS sequence"/>
</dbReference>
<dbReference type="OrthoDB" id="2421327at2759"/>
<keyword evidence="4" id="KW-1185">Reference proteome</keyword>
<dbReference type="GO" id="GO:0030466">
    <property type="term" value="P:silent mating-type cassette heterochromatin formation"/>
    <property type="evidence" value="ECO:0007669"/>
    <property type="project" value="TreeGrafter"/>
</dbReference>
<feature type="domain" description="Cryptic loci regulator 2 N-terminal" evidence="2">
    <location>
        <begin position="173"/>
        <end position="239"/>
    </location>
</feature>